<evidence type="ECO:0000313" key="3">
    <source>
        <dbReference type="EMBL" id="MFC5004992.1"/>
    </source>
</evidence>
<comment type="caution">
    <text evidence="3">The sequence shown here is derived from an EMBL/GenBank/DDBJ whole genome shotgun (WGS) entry which is preliminary data.</text>
</comment>
<proteinExistence type="predicted"/>
<dbReference type="EMBL" id="JBHSIU010000066">
    <property type="protein sequence ID" value="MFC5004992.1"/>
    <property type="molecule type" value="Genomic_DNA"/>
</dbReference>
<protein>
    <recommendedName>
        <fullName evidence="2">Response regulatory domain-containing protein</fullName>
    </recommendedName>
</protein>
<evidence type="ECO:0000256" key="1">
    <source>
        <dbReference type="PROSITE-ProRule" id="PRU00169"/>
    </source>
</evidence>
<accession>A0ABV9W8F8</accession>
<comment type="caution">
    <text evidence="1">Lacks conserved residue(s) required for the propagation of feature annotation.</text>
</comment>
<evidence type="ECO:0000259" key="2">
    <source>
        <dbReference type="PROSITE" id="PS50110"/>
    </source>
</evidence>
<sequence length="49" mass="5213">MLLAALGQWLDVSSGFDAGSDDYVVKPFSPKDLLHRIDQLLDPAAAPSA</sequence>
<dbReference type="PROSITE" id="PS50110">
    <property type="entry name" value="RESPONSE_REGULATORY"/>
    <property type="match status" value="1"/>
</dbReference>
<dbReference type="InterPro" id="IPR001789">
    <property type="entry name" value="Sig_transdc_resp-reg_receiver"/>
</dbReference>
<dbReference type="InterPro" id="IPR011006">
    <property type="entry name" value="CheY-like_superfamily"/>
</dbReference>
<feature type="domain" description="Response regulatory" evidence="2">
    <location>
        <begin position="1"/>
        <end position="41"/>
    </location>
</feature>
<organism evidence="3 4">
    <name type="scientific">Dactylosporangium cerinum</name>
    <dbReference type="NCBI Taxonomy" id="1434730"/>
    <lineage>
        <taxon>Bacteria</taxon>
        <taxon>Bacillati</taxon>
        <taxon>Actinomycetota</taxon>
        <taxon>Actinomycetes</taxon>
        <taxon>Micromonosporales</taxon>
        <taxon>Micromonosporaceae</taxon>
        <taxon>Dactylosporangium</taxon>
    </lineage>
</organism>
<keyword evidence="4" id="KW-1185">Reference proteome</keyword>
<dbReference type="Proteomes" id="UP001595912">
    <property type="component" value="Unassembled WGS sequence"/>
</dbReference>
<evidence type="ECO:0000313" key="4">
    <source>
        <dbReference type="Proteomes" id="UP001595912"/>
    </source>
</evidence>
<dbReference type="SUPFAM" id="SSF52172">
    <property type="entry name" value="CheY-like"/>
    <property type="match status" value="1"/>
</dbReference>
<name>A0ABV9W8F8_9ACTN</name>
<dbReference type="RefSeq" id="WP_380125383.1">
    <property type="nucleotide sequence ID" value="NZ_JBHSIU010000066.1"/>
</dbReference>
<gene>
    <name evidence="3" type="ORF">ACFPIJ_45080</name>
</gene>
<reference evidence="4" key="1">
    <citation type="journal article" date="2019" name="Int. J. Syst. Evol. Microbiol.">
        <title>The Global Catalogue of Microorganisms (GCM) 10K type strain sequencing project: providing services to taxonomists for standard genome sequencing and annotation.</title>
        <authorList>
            <consortium name="The Broad Institute Genomics Platform"/>
            <consortium name="The Broad Institute Genome Sequencing Center for Infectious Disease"/>
            <person name="Wu L."/>
            <person name="Ma J."/>
        </authorList>
    </citation>
    <scope>NUCLEOTIDE SEQUENCE [LARGE SCALE GENOMIC DNA]</scope>
    <source>
        <strain evidence="4">CGMCC 4.7152</strain>
    </source>
</reference>
<dbReference type="Gene3D" id="6.10.250.690">
    <property type="match status" value="1"/>
</dbReference>